<reference evidence="1" key="2">
    <citation type="submission" date="2021-03" db="EMBL/GenBank/DDBJ databases">
        <authorList>
            <person name="Valentovich L.N."/>
            <person name="Akhremchuk A.E."/>
            <person name="Miamin V.E."/>
        </authorList>
    </citation>
    <scope>NUCLEOTIDE SEQUENCE</scope>
    <source>
        <strain evidence="1">3prime</strain>
    </source>
</reference>
<dbReference type="EMBL" id="CP072011">
    <property type="protein sequence ID" value="QTH16981.1"/>
    <property type="molecule type" value="Genomic_DNA"/>
</dbReference>
<sequence>MVALTADRNTPRQQTQMLAIAVGAGVRIFAGAQMAVSATGFAIPGKTATGLKYAGRAEESVDNSTGADGAKTVLISRGSAFKWANDGSVTQAQMFKTAYIVDDATVSATDGGGTRSASGLIVGIDSDGVWVE</sequence>
<name>A0A8B6UYK4_9PSED</name>
<dbReference type="AlphaFoldDB" id="A0A8B6UYK4"/>
<organism evidence="1 2">
    <name type="scientific">Pseudomonas corrugata</name>
    <dbReference type="NCBI Taxonomy" id="47879"/>
    <lineage>
        <taxon>Bacteria</taxon>
        <taxon>Pseudomonadati</taxon>
        <taxon>Pseudomonadota</taxon>
        <taxon>Gammaproteobacteria</taxon>
        <taxon>Pseudomonadales</taxon>
        <taxon>Pseudomonadaceae</taxon>
        <taxon>Pseudomonas</taxon>
    </lineage>
</organism>
<reference evidence="1" key="1">
    <citation type="book" date="2019" name="MICROBIAL BIOTECHNOLOGY" publisher="Unknown Publisher">
        <title>Optimization of recombineering for directed mutagenesis of bacteria Pseudomonas corrugata 3'.</title>
        <authorList>
            <person name="Buinitskaja S.V."/>
            <person name="Pilipenok N."/>
            <person name="Valentovich L.N."/>
        </authorList>
    </citation>
    <scope>NUCLEOTIDE SEQUENCE</scope>
    <source>
        <strain evidence="1">3prime</strain>
    </source>
</reference>
<proteinExistence type="predicted"/>
<accession>A0A8B6UYK4</accession>
<protein>
    <submittedName>
        <fullName evidence="1">Uncharacterized protein</fullName>
    </submittedName>
</protein>
<evidence type="ECO:0000313" key="2">
    <source>
        <dbReference type="Proteomes" id="UP000663914"/>
    </source>
</evidence>
<gene>
    <name evidence="1" type="ORF">C4C32_06850</name>
</gene>
<dbReference type="Proteomes" id="UP000663914">
    <property type="component" value="Chromosome"/>
</dbReference>
<evidence type="ECO:0000313" key="1">
    <source>
        <dbReference type="EMBL" id="QTH16981.1"/>
    </source>
</evidence>